<reference evidence="1" key="1">
    <citation type="journal article" date="2014" name="Front. Microbiol.">
        <title>High frequency of phylogenetically diverse reductive dehalogenase-homologous genes in deep subseafloor sedimentary metagenomes.</title>
        <authorList>
            <person name="Kawai M."/>
            <person name="Futagami T."/>
            <person name="Toyoda A."/>
            <person name="Takaki Y."/>
            <person name="Nishi S."/>
            <person name="Hori S."/>
            <person name="Arai W."/>
            <person name="Tsubouchi T."/>
            <person name="Morono Y."/>
            <person name="Uchiyama I."/>
            <person name="Ito T."/>
            <person name="Fujiyama A."/>
            <person name="Inagaki F."/>
            <person name="Takami H."/>
        </authorList>
    </citation>
    <scope>NUCLEOTIDE SEQUENCE</scope>
    <source>
        <strain evidence="1">Expedition CK06-06</strain>
    </source>
</reference>
<dbReference type="EMBL" id="BARS01043131">
    <property type="protein sequence ID" value="GAG36331.1"/>
    <property type="molecule type" value="Genomic_DNA"/>
</dbReference>
<organism evidence="1">
    <name type="scientific">marine sediment metagenome</name>
    <dbReference type="NCBI Taxonomy" id="412755"/>
    <lineage>
        <taxon>unclassified sequences</taxon>
        <taxon>metagenomes</taxon>
        <taxon>ecological metagenomes</taxon>
    </lineage>
</organism>
<sequence length="43" mass="5224">MSRRKTSQMGDNTFRWKCKPKYVGEFTSYTVEYLKELKEKKSN</sequence>
<protein>
    <submittedName>
        <fullName evidence="1">Uncharacterized protein</fullName>
    </submittedName>
</protein>
<gene>
    <name evidence="1" type="ORF">S01H1_65345</name>
</gene>
<dbReference type="AlphaFoldDB" id="X0YHM9"/>
<name>X0YHM9_9ZZZZ</name>
<feature type="non-terminal residue" evidence="1">
    <location>
        <position position="43"/>
    </location>
</feature>
<evidence type="ECO:0000313" key="1">
    <source>
        <dbReference type="EMBL" id="GAG36331.1"/>
    </source>
</evidence>
<comment type="caution">
    <text evidence="1">The sequence shown here is derived from an EMBL/GenBank/DDBJ whole genome shotgun (WGS) entry which is preliminary data.</text>
</comment>
<proteinExistence type="predicted"/>
<accession>X0YHM9</accession>